<dbReference type="RefSeq" id="WP_096596132.1">
    <property type="nucleotide sequence ID" value="NZ_LR134263.1"/>
</dbReference>
<dbReference type="EMBL" id="NIPK01000037">
    <property type="protein sequence ID" value="RIZ49278.1"/>
    <property type="molecule type" value="Genomic_DNA"/>
</dbReference>
<proteinExistence type="predicted"/>
<dbReference type="Proteomes" id="UP000217473">
    <property type="component" value="Unassembled WGS sequence"/>
</dbReference>
<evidence type="ECO:0000313" key="4">
    <source>
        <dbReference type="EMBL" id="RIZ49278.1"/>
    </source>
</evidence>
<evidence type="ECO:0000313" key="6">
    <source>
        <dbReference type="Proteomes" id="UP000266198"/>
    </source>
</evidence>
<dbReference type="Proteomes" id="UP000266198">
    <property type="component" value="Unassembled WGS sequence"/>
</dbReference>
<keyword evidence="6" id="KW-1185">Reference proteome</keyword>
<feature type="region of interest" description="Disordered" evidence="1">
    <location>
        <begin position="60"/>
        <end position="79"/>
    </location>
</feature>
<dbReference type="AlphaFoldDB" id="A0AAX0QWP6"/>
<organism evidence="3 5">
    <name type="scientific">Staphylococcus delphini</name>
    <dbReference type="NCBI Taxonomy" id="53344"/>
    <lineage>
        <taxon>Bacteria</taxon>
        <taxon>Bacillati</taxon>
        <taxon>Bacillota</taxon>
        <taxon>Bacilli</taxon>
        <taxon>Bacillales</taxon>
        <taxon>Staphylococcaceae</taxon>
        <taxon>Staphylococcus</taxon>
        <taxon>Staphylococcus intermedius group</taxon>
    </lineage>
</organism>
<reference evidence="3 5" key="1">
    <citation type="journal article" date="2017" name="PLoS ONE">
        <title>Development of a real-time PCR for detection of Staphylococcus pseudintermedius using a novel automated comparison of whole-genome sequences.</title>
        <authorList>
            <person name="Verstappen K.M."/>
            <person name="Huijbregts L."/>
            <person name="Spaninks M."/>
            <person name="Wagenaar J.A."/>
            <person name="Fluit A.C."/>
            <person name="Duim B."/>
        </authorList>
    </citation>
    <scope>NUCLEOTIDE SEQUENCE [LARGE SCALE GENOMIC DNA]</scope>
    <source>
        <strain evidence="3 5">15S02591-1</strain>
    </source>
</reference>
<evidence type="ECO:0000256" key="1">
    <source>
        <dbReference type="SAM" id="MobiDB-lite"/>
    </source>
</evidence>
<evidence type="ECO:0000313" key="3">
    <source>
        <dbReference type="EMBL" id="PCF52189.1"/>
    </source>
</evidence>
<evidence type="ECO:0000313" key="5">
    <source>
        <dbReference type="Proteomes" id="UP000217473"/>
    </source>
</evidence>
<accession>A0AAX0QWP6</accession>
<dbReference type="EMBL" id="MWUR01000002">
    <property type="protein sequence ID" value="PCF52189.1"/>
    <property type="molecule type" value="Genomic_DNA"/>
</dbReference>
<feature type="signal peptide" evidence="2">
    <location>
        <begin position="1"/>
        <end position="26"/>
    </location>
</feature>
<reference evidence="4 6" key="2">
    <citation type="submission" date="2017-06" db="EMBL/GenBank/DDBJ databases">
        <title>Identification of a new gene, sdsY, involved in staphylococcal internalization in non-professional phagocytic cells (NPPCs).</title>
        <authorList>
            <person name="Maali Y."/>
            <person name="Martins-Simoes P."/>
            <person name="Trouillet-Assant S."/>
            <person name="Laurent F."/>
            <person name="Diot A."/>
            <person name="Verhoeven P."/>
            <person name="Bouvard D."/>
            <person name="Vandenesch F."/>
            <person name="Bes M."/>
        </authorList>
    </citation>
    <scope>NUCLEOTIDE SEQUENCE [LARGE SCALE GENOMIC DNA]</scope>
    <source>
        <strain evidence="4 6">Heidy</strain>
    </source>
</reference>
<gene>
    <name evidence="3" type="ORF">B5C07_01735</name>
    <name evidence="4" type="ORF">CDL68_12170</name>
</gene>
<evidence type="ECO:0000256" key="2">
    <source>
        <dbReference type="SAM" id="SignalP"/>
    </source>
</evidence>
<name>A0AAX0QWP6_9STAP</name>
<keyword evidence="2" id="KW-0732">Signal</keyword>
<sequence length="120" mass="13454">MKNLFRVSALSVSLGLAGLLGTQAQAAEETPTTQSDDFDVVSYDRHKNLSSIYDVITQRRAQERQQQQAATTPTASDVTNTVAYKNRSNLSSIYDVITQRRALERQQQQAAQHQKEIQNN</sequence>
<feature type="chain" id="PRO_5044015873" evidence="2">
    <location>
        <begin position="27"/>
        <end position="120"/>
    </location>
</feature>
<comment type="caution">
    <text evidence="3">The sequence shown here is derived from an EMBL/GenBank/DDBJ whole genome shotgun (WGS) entry which is preliminary data.</text>
</comment>
<protein>
    <submittedName>
        <fullName evidence="3">Uncharacterized protein</fullName>
    </submittedName>
</protein>